<organism evidence="1 2">
    <name type="scientific">Arctium lappa</name>
    <name type="common">Greater burdock</name>
    <name type="synonym">Lappa major</name>
    <dbReference type="NCBI Taxonomy" id="4217"/>
    <lineage>
        <taxon>Eukaryota</taxon>
        <taxon>Viridiplantae</taxon>
        <taxon>Streptophyta</taxon>
        <taxon>Embryophyta</taxon>
        <taxon>Tracheophyta</taxon>
        <taxon>Spermatophyta</taxon>
        <taxon>Magnoliopsida</taxon>
        <taxon>eudicotyledons</taxon>
        <taxon>Gunneridae</taxon>
        <taxon>Pentapetalae</taxon>
        <taxon>asterids</taxon>
        <taxon>campanulids</taxon>
        <taxon>Asterales</taxon>
        <taxon>Asteraceae</taxon>
        <taxon>Carduoideae</taxon>
        <taxon>Cardueae</taxon>
        <taxon>Arctiinae</taxon>
        <taxon>Arctium</taxon>
    </lineage>
</organism>
<name>A0ACB9FDZ1_ARCLA</name>
<protein>
    <submittedName>
        <fullName evidence="1">Uncharacterized protein</fullName>
    </submittedName>
</protein>
<gene>
    <name evidence="1" type="ORF">L6452_00162</name>
</gene>
<accession>A0ACB9FDZ1</accession>
<dbReference type="EMBL" id="CM042047">
    <property type="protein sequence ID" value="KAI3769066.1"/>
    <property type="molecule type" value="Genomic_DNA"/>
</dbReference>
<keyword evidence="2" id="KW-1185">Reference proteome</keyword>
<reference evidence="1 2" key="2">
    <citation type="journal article" date="2022" name="Mol. Ecol. Resour.">
        <title>The genomes of chicory, endive, great burdock and yacon provide insights into Asteraceae paleo-polyploidization history and plant inulin production.</title>
        <authorList>
            <person name="Fan W."/>
            <person name="Wang S."/>
            <person name="Wang H."/>
            <person name="Wang A."/>
            <person name="Jiang F."/>
            <person name="Liu H."/>
            <person name="Zhao H."/>
            <person name="Xu D."/>
            <person name="Zhang Y."/>
        </authorList>
    </citation>
    <scope>NUCLEOTIDE SEQUENCE [LARGE SCALE GENOMIC DNA]</scope>
    <source>
        <strain evidence="2">cv. Niubang</strain>
    </source>
</reference>
<proteinExistence type="predicted"/>
<comment type="caution">
    <text evidence="1">The sequence shown here is derived from an EMBL/GenBank/DDBJ whole genome shotgun (WGS) entry which is preliminary data.</text>
</comment>
<evidence type="ECO:0000313" key="2">
    <source>
        <dbReference type="Proteomes" id="UP001055879"/>
    </source>
</evidence>
<reference evidence="2" key="1">
    <citation type="journal article" date="2022" name="Mol. Ecol. Resour.">
        <title>The genomes of chicory, endive, great burdock and yacon provide insights into Asteraceae palaeo-polyploidization history and plant inulin production.</title>
        <authorList>
            <person name="Fan W."/>
            <person name="Wang S."/>
            <person name="Wang H."/>
            <person name="Wang A."/>
            <person name="Jiang F."/>
            <person name="Liu H."/>
            <person name="Zhao H."/>
            <person name="Xu D."/>
            <person name="Zhang Y."/>
        </authorList>
    </citation>
    <scope>NUCLEOTIDE SEQUENCE [LARGE SCALE GENOMIC DNA]</scope>
    <source>
        <strain evidence="2">cv. Niubang</strain>
    </source>
</reference>
<evidence type="ECO:0000313" key="1">
    <source>
        <dbReference type="EMBL" id="KAI3769066.1"/>
    </source>
</evidence>
<sequence length="72" mass="8280">MHNQRRGSRCRSRGEGDDADPEDRDDAEPEKGSSVTFLENQWRLAESIKEKNRLKRRIKDGNQMARVGVAKP</sequence>
<dbReference type="Proteomes" id="UP001055879">
    <property type="component" value="Linkage Group LG01"/>
</dbReference>